<reference evidence="2 3" key="2">
    <citation type="journal article" date="2010" name="J. Bacteriol.">
        <title>Complete genome sequence of Beijerinckia indica subsp. indica.</title>
        <authorList>
            <person name="Tamas I."/>
            <person name="Dedysh S.N."/>
            <person name="Liesack W."/>
            <person name="Stott M.B."/>
            <person name="Alam M."/>
            <person name="Murrell J.C."/>
            <person name="Dunfield P.F."/>
        </authorList>
    </citation>
    <scope>NUCLEOTIDE SEQUENCE [LARGE SCALE GENOMIC DNA]</scope>
    <source>
        <strain evidence="3">ATCC 9039 / DSM 1715 / NCIMB 8712</strain>
    </source>
</reference>
<sequence length="111" mass="12145">MKPCGLFLAALLTFVAAAFTTTPGTALSLDPAVVAQKNTDAVPVVYYHRSGGYYHRGGGGYYHRGGGYYHRGGGAYYRGGGYYHRGGGCRWVSTRVRGPNGWAVRRVWRCY</sequence>
<keyword evidence="3" id="KW-1185">Reference proteome</keyword>
<feature type="signal peptide" evidence="1">
    <location>
        <begin position="1"/>
        <end position="18"/>
    </location>
</feature>
<dbReference type="HOGENOM" id="CLU_2153391_0_0_5"/>
<organism evidence="2 3">
    <name type="scientific">Beijerinckia indica subsp. indica (strain ATCC 9039 / DSM 1715 / NCIMB 8712)</name>
    <dbReference type="NCBI Taxonomy" id="395963"/>
    <lineage>
        <taxon>Bacteria</taxon>
        <taxon>Pseudomonadati</taxon>
        <taxon>Pseudomonadota</taxon>
        <taxon>Alphaproteobacteria</taxon>
        <taxon>Hyphomicrobiales</taxon>
        <taxon>Beijerinckiaceae</taxon>
        <taxon>Beijerinckia</taxon>
    </lineage>
</organism>
<dbReference type="KEGG" id="bid:Bind_2371"/>
<dbReference type="AlphaFoldDB" id="B2IHT9"/>
<proteinExistence type="predicted"/>
<dbReference type="Proteomes" id="UP000001695">
    <property type="component" value="Chromosome"/>
</dbReference>
<name>B2IHT9_BEII9</name>
<accession>B2IHT9</accession>
<keyword evidence="1" id="KW-0732">Signal</keyword>
<evidence type="ECO:0000313" key="2">
    <source>
        <dbReference type="EMBL" id="ACB95982.1"/>
    </source>
</evidence>
<protein>
    <submittedName>
        <fullName evidence="2">Uncharacterized protein</fullName>
    </submittedName>
</protein>
<evidence type="ECO:0000313" key="3">
    <source>
        <dbReference type="Proteomes" id="UP000001695"/>
    </source>
</evidence>
<feature type="chain" id="PRO_5002777115" evidence="1">
    <location>
        <begin position="19"/>
        <end position="111"/>
    </location>
</feature>
<reference evidence="3" key="1">
    <citation type="submission" date="2008-03" db="EMBL/GenBank/DDBJ databases">
        <title>Complete sequence of chromosome of Beijerinckia indica subsp. indica ATCC 9039.</title>
        <authorList>
            <consortium name="US DOE Joint Genome Institute"/>
            <person name="Copeland A."/>
            <person name="Lucas S."/>
            <person name="Lapidus A."/>
            <person name="Glavina del Rio T."/>
            <person name="Dalin E."/>
            <person name="Tice H."/>
            <person name="Bruce D."/>
            <person name="Goodwin L."/>
            <person name="Pitluck S."/>
            <person name="LaButti K."/>
            <person name="Schmutz J."/>
            <person name="Larimer F."/>
            <person name="Land M."/>
            <person name="Hauser L."/>
            <person name="Kyrpides N."/>
            <person name="Mikhailova N."/>
            <person name="Dunfield P.F."/>
            <person name="Dedysh S.N."/>
            <person name="Liesack W."/>
            <person name="Saw J.H."/>
            <person name="Alam M."/>
            <person name="Chen Y."/>
            <person name="Murrell J.C."/>
            <person name="Richardson P."/>
        </authorList>
    </citation>
    <scope>NUCLEOTIDE SEQUENCE [LARGE SCALE GENOMIC DNA]</scope>
    <source>
        <strain evidence="3">ATCC 9039 / DSM 1715 / NCIMB 8712</strain>
    </source>
</reference>
<gene>
    <name evidence="2" type="ordered locus">Bind_2371</name>
</gene>
<evidence type="ECO:0000256" key="1">
    <source>
        <dbReference type="SAM" id="SignalP"/>
    </source>
</evidence>
<dbReference type="EMBL" id="CP001016">
    <property type="protein sequence ID" value="ACB95982.1"/>
    <property type="molecule type" value="Genomic_DNA"/>
</dbReference>